<dbReference type="Proteomes" id="UP000006190">
    <property type="component" value="Unassembled WGS sequence"/>
</dbReference>
<dbReference type="STRING" id="883113.HMPREF9708_00462"/>
<dbReference type="HOGENOM" id="CLU_088419_0_1_9"/>
<evidence type="ECO:0000313" key="4">
    <source>
        <dbReference type="Proteomes" id="UP000006190"/>
    </source>
</evidence>
<dbReference type="eggNOG" id="COG3404">
    <property type="taxonomic scope" value="Bacteria"/>
</dbReference>
<protein>
    <recommendedName>
        <fullName evidence="2">Cyclodeaminase/cyclohydrolase domain-containing protein</fullName>
    </recommendedName>
</protein>
<dbReference type="OrthoDB" id="7959174at2"/>
<keyword evidence="1" id="KW-0812">Transmembrane</keyword>
<dbReference type="InterPro" id="IPR007044">
    <property type="entry name" value="Cyclodeamin/CycHdrlase"/>
</dbReference>
<organism evidence="3 4">
    <name type="scientific">Facklamia languida CCUG 37842</name>
    <dbReference type="NCBI Taxonomy" id="883113"/>
    <lineage>
        <taxon>Bacteria</taxon>
        <taxon>Bacillati</taxon>
        <taxon>Bacillota</taxon>
        <taxon>Bacilli</taxon>
        <taxon>Lactobacillales</taxon>
        <taxon>Aerococcaceae</taxon>
        <taxon>Facklamia</taxon>
    </lineage>
</organism>
<feature type="transmembrane region" description="Helical" evidence="1">
    <location>
        <begin position="23"/>
        <end position="43"/>
    </location>
</feature>
<reference evidence="3 4" key="1">
    <citation type="submission" date="2012-01" db="EMBL/GenBank/DDBJ databases">
        <title>The Genome Sequence of Facklamia languida CCUG 37842.</title>
        <authorList>
            <consortium name="The Broad Institute Genome Sequencing Platform"/>
            <person name="Earl A."/>
            <person name="Ward D."/>
            <person name="Feldgarden M."/>
            <person name="Gevers D."/>
            <person name="Huys G."/>
            <person name="Young S.K."/>
            <person name="Zeng Q."/>
            <person name="Gargeya S."/>
            <person name="Fitzgerald M."/>
            <person name="Haas B."/>
            <person name="Abouelleil A."/>
            <person name="Alvarado L."/>
            <person name="Arachchi H.M."/>
            <person name="Berlin A."/>
            <person name="Chapman S.B."/>
            <person name="Gearin G."/>
            <person name="Goldberg J."/>
            <person name="Griggs A."/>
            <person name="Gujja S."/>
            <person name="Hansen M."/>
            <person name="Heiman D."/>
            <person name="Howarth C."/>
            <person name="Larimer J."/>
            <person name="Lui A."/>
            <person name="MacDonald P.J.P."/>
            <person name="McCowen C."/>
            <person name="Montmayeur A."/>
            <person name="Murphy C."/>
            <person name="Neiman D."/>
            <person name="Pearson M."/>
            <person name="Priest M."/>
            <person name="Roberts A."/>
            <person name="Saif S."/>
            <person name="Shea T."/>
            <person name="Sisk P."/>
            <person name="Stolte C."/>
            <person name="Sykes S."/>
            <person name="Wortman J."/>
            <person name="Nusbaum C."/>
            <person name="Birren B."/>
        </authorList>
    </citation>
    <scope>NUCLEOTIDE SEQUENCE [LARGE SCALE GENOMIC DNA]</scope>
    <source>
        <strain evidence="3 4">CCUG 37842</strain>
    </source>
</reference>
<evidence type="ECO:0000313" key="3">
    <source>
        <dbReference type="EMBL" id="EHR37833.1"/>
    </source>
</evidence>
<accession>H3NI34</accession>
<dbReference type="InterPro" id="IPR036178">
    <property type="entry name" value="Formintransfe-cycloase-like_sf"/>
</dbReference>
<gene>
    <name evidence="3" type="ORF">HMPREF9708_00462</name>
</gene>
<dbReference type="Gene3D" id="1.20.120.680">
    <property type="entry name" value="Formiminotetrahydrofolate cyclodeaminase monomer, up-and-down helical bundle"/>
    <property type="match status" value="1"/>
</dbReference>
<dbReference type="PATRIC" id="fig|883113.3.peg.465"/>
<dbReference type="SUPFAM" id="SSF101262">
    <property type="entry name" value="Methenyltetrahydrofolate cyclohydrolase-like"/>
    <property type="match status" value="1"/>
</dbReference>
<dbReference type="RefSeq" id="WP_006308438.1">
    <property type="nucleotide sequence ID" value="NZ_JH601133.1"/>
</dbReference>
<proteinExistence type="predicted"/>
<comment type="caution">
    <text evidence="3">The sequence shown here is derived from an EMBL/GenBank/DDBJ whole genome shotgun (WGS) entry which is preliminary data.</text>
</comment>
<evidence type="ECO:0000256" key="1">
    <source>
        <dbReference type="SAM" id="Phobius"/>
    </source>
</evidence>
<dbReference type="AlphaFoldDB" id="H3NI34"/>
<feature type="domain" description="Cyclodeaminase/cyclohydrolase" evidence="2">
    <location>
        <begin position="6"/>
        <end position="181"/>
    </location>
</feature>
<sequence>MKELKITDFVNQLASDQPTPGGGAAAGVTASLGIGAILMAMIFSKTKKMTEEEQEFLLGKIDQYQQSKEVFIGIIDRDATEFEPLSKAYRMPKDSEEEQAKRHQAIQEGLEIASQPPIDLVQEVDKILVDFDRVIPLIKKMIISDVGVGLQMLRSALNASSLNLYINGGQLSDEGKQKEYYELADQKVKELSEKLDSYYEEVKKVLAP</sequence>
<dbReference type="Pfam" id="PF04961">
    <property type="entry name" value="FTCD_C"/>
    <property type="match status" value="1"/>
</dbReference>
<keyword evidence="4" id="KW-1185">Reference proteome</keyword>
<dbReference type="GO" id="GO:0003824">
    <property type="term" value="F:catalytic activity"/>
    <property type="evidence" value="ECO:0007669"/>
    <property type="project" value="InterPro"/>
</dbReference>
<name>H3NI34_9LACT</name>
<evidence type="ECO:0000259" key="2">
    <source>
        <dbReference type="Pfam" id="PF04961"/>
    </source>
</evidence>
<keyword evidence="1" id="KW-1133">Transmembrane helix</keyword>
<keyword evidence="1" id="KW-0472">Membrane</keyword>
<dbReference type="EMBL" id="AGEG01000003">
    <property type="protein sequence ID" value="EHR37833.1"/>
    <property type="molecule type" value="Genomic_DNA"/>
</dbReference>